<accession>A0A1Y2CKL5</accession>
<keyword evidence="4 5" id="KW-0472">Membrane</keyword>
<name>A0A1Y2CKL5_9FUNG</name>
<dbReference type="Proteomes" id="UP000193642">
    <property type="component" value="Unassembled WGS sequence"/>
</dbReference>
<dbReference type="SUPFAM" id="SSF103473">
    <property type="entry name" value="MFS general substrate transporter"/>
    <property type="match status" value="1"/>
</dbReference>
<keyword evidence="7" id="KW-1185">Reference proteome</keyword>
<dbReference type="EMBL" id="MCGO01000015">
    <property type="protein sequence ID" value="ORY46875.1"/>
    <property type="molecule type" value="Genomic_DNA"/>
</dbReference>
<keyword evidence="2 5" id="KW-0812">Transmembrane</keyword>
<evidence type="ECO:0000256" key="2">
    <source>
        <dbReference type="ARBA" id="ARBA00022692"/>
    </source>
</evidence>
<dbReference type="OrthoDB" id="433512at2759"/>
<evidence type="ECO:0000256" key="1">
    <source>
        <dbReference type="ARBA" id="ARBA00004141"/>
    </source>
</evidence>
<organism evidence="6 7">
    <name type="scientific">Rhizoclosmatium globosum</name>
    <dbReference type="NCBI Taxonomy" id="329046"/>
    <lineage>
        <taxon>Eukaryota</taxon>
        <taxon>Fungi</taxon>
        <taxon>Fungi incertae sedis</taxon>
        <taxon>Chytridiomycota</taxon>
        <taxon>Chytridiomycota incertae sedis</taxon>
        <taxon>Chytridiomycetes</taxon>
        <taxon>Chytridiales</taxon>
        <taxon>Chytriomycetaceae</taxon>
        <taxon>Rhizoclosmatium</taxon>
    </lineage>
</organism>
<sequence>MSPQQNKAKAFAHLDEGKLGWFHIKTVLIAGAGFFSDAYDIFVISQALPMIYQVYFGPQYISGKFPADFSAPGEAQIVKTPQNVKVDFANNYPNGVHMDAWLKACTNWGNLIGQISFGIAGDSHGRKAVYGFELMVIIICTIGSVLTGTTFYGANILHILSFWRFFLVSELEETTQFVGDAEIAARDVELALQGKAVIGNNNALKKNKVNKVSDFKTYFSQWKNMKILIGTAYTWFALDVAWYGLALNQSTVLNLINFNGPQKVSINVTDKNGVTTLQKVMPPVDIQDIFYQTAVGNIIIACAGTVPGYWFTVFLIEKLGRKPIQYMGFAVITICLIILAATWDTISHNQTAFMAVFTIAQFFFQFGPNTTTFVIPGEVFPTRFKATCHGISAAAGCWSILATNTVTVLSTFAVIMATGGLATALLPETRGKTLEELSGEDEE</sequence>
<dbReference type="InterPro" id="IPR036259">
    <property type="entry name" value="MFS_trans_sf"/>
</dbReference>
<dbReference type="AlphaFoldDB" id="A0A1Y2CKL5"/>
<dbReference type="GO" id="GO:0022857">
    <property type="term" value="F:transmembrane transporter activity"/>
    <property type="evidence" value="ECO:0007669"/>
    <property type="project" value="InterPro"/>
</dbReference>
<keyword evidence="3 5" id="KW-1133">Transmembrane helix</keyword>
<evidence type="ECO:0000256" key="5">
    <source>
        <dbReference type="SAM" id="Phobius"/>
    </source>
</evidence>
<dbReference type="PANTHER" id="PTHR24064">
    <property type="entry name" value="SOLUTE CARRIER FAMILY 22 MEMBER"/>
    <property type="match status" value="1"/>
</dbReference>
<dbReference type="InterPro" id="IPR005828">
    <property type="entry name" value="MFS_sugar_transport-like"/>
</dbReference>
<evidence type="ECO:0000256" key="4">
    <source>
        <dbReference type="ARBA" id="ARBA00023136"/>
    </source>
</evidence>
<protein>
    <submittedName>
        <fullName evidence="6">MFS general substrate transporter</fullName>
    </submittedName>
</protein>
<reference evidence="6 7" key="1">
    <citation type="submission" date="2016-07" db="EMBL/GenBank/DDBJ databases">
        <title>Pervasive Adenine N6-methylation of Active Genes in Fungi.</title>
        <authorList>
            <consortium name="DOE Joint Genome Institute"/>
            <person name="Mondo S.J."/>
            <person name="Dannebaum R.O."/>
            <person name="Kuo R.C."/>
            <person name="Labutti K."/>
            <person name="Haridas S."/>
            <person name="Kuo A."/>
            <person name="Salamov A."/>
            <person name="Ahrendt S.R."/>
            <person name="Lipzen A."/>
            <person name="Sullivan W."/>
            <person name="Andreopoulos W.B."/>
            <person name="Clum A."/>
            <person name="Lindquist E."/>
            <person name="Daum C."/>
            <person name="Ramamoorthy G.K."/>
            <person name="Gryganskyi A."/>
            <person name="Culley D."/>
            <person name="Magnuson J.K."/>
            <person name="James T.Y."/>
            <person name="O'Malley M.A."/>
            <person name="Stajich J.E."/>
            <person name="Spatafora J.W."/>
            <person name="Visel A."/>
            <person name="Grigoriev I.V."/>
        </authorList>
    </citation>
    <scope>NUCLEOTIDE SEQUENCE [LARGE SCALE GENOMIC DNA]</scope>
    <source>
        <strain evidence="6 7">JEL800</strain>
    </source>
</reference>
<dbReference type="Pfam" id="PF00083">
    <property type="entry name" value="Sugar_tr"/>
    <property type="match status" value="2"/>
</dbReference>
<comment type="subcellular location">
    <subcellularLocation>
        <location evidence="1">Membrane</location>
        <topology evidence="1">Multi-pass membrane protein</topology>
    </subcellularLocation>
</comment>
<evidence type="ECO:0000313" key="6">
    <source>
        <dbReference type="EMBL" id="ORY46875.1"/>
    </source>
</evidence>
<dbReference type="Gene3D" id="1.20.1250.20">
    <property type="entry name" value="MFS general substrate transporter like domains"/>
    <property type="match status" value="2"/>
</dbReference>
<feature type="transmembrane region" description="Helical" evidence="5">
    <location>
        <begin position="289"/>
        <end position="312"/>
    </location>
</feature>
<feature type="transmembrane region" description="Helical" evidence="5">
    <location>
        <begin position="134"/>
        <end position="154"/>
    </location>
</feature>
<feature type="transmembrane region" description="Helical" evidence="5">
    <location>
        <begin position="227"/>
        <end position="245"/>
    </location>
</feature>
<evidence type="ECO:0000313" key="7">
    <source>
        <dbReference type="Proteomes" id="UP000193642"/>
    </source>
</evidence>
<dbReference type="STRING" id="329046.A0A1Y2CKL5"/>
<dbReference type="GO" id="GO:0016020">
    <property type="term" value="C:membrane"/>
    <property type="evidence" value="ECO:0007669"/>
    <property type="project" value="UniProtKB-SubCell"/>
</dbReference>
<evidence type="ECO:0000256" key="3">
    <source>
        <dbReference type="ARBA" id="ARBA00022989"/>
    </source>
</evidence>
<feature type="transmembrane region" description="Helical" evidence="5">
    <location>
        <begin position="324"/>
        <end position="343"/>
    </location>
</feature>
<gene>
    <name evidence="6" type="ORF">BCR33DRAFT_736386</name>
</gene>
<proteinExistence type="predicted"/>
<comment type="caution">
    <text evidence="6">The sequence shown here is derived from an EMBL/GenBank/DDBJ whole genome shotgun (WGS) entry which is preliminary data.</text>
</comment>